<name>A0A916WD57_9BACI</name>
<protein>
    <submittedName>
        <fullName evidence="9">RNA polymerase sigma factor</fullName>
    </submittedName>
</protein>
<keyword evidence="3" id="KW-0805">Transcription regulation</keyword>
<dbReference type="Gene3D" id="3.10.450.50">
    <property type="match status" value="1"/>
</dbReference>
<dbReference type="InterPro" id="IPR036388">
    <property type="entry name" value="WH-like_DNA-bd_sf"/>
</dbReference>
<dbReference type="Pfam" id="PF04542">
    <property type="entry name" value="Sigma70_r2"/>
    <property type="match status" value="1"/>
</dbReference>
<dbReference type="AlphaFoldDB" id="A0A916WD57"/>
<dbReference type="InterPro" id="IPR039425">
    <property type="entry name" value="RNA_pol_sigma-70-like"/>
</dbReference>
<reference evidence="9" key="2">
    <citation type="submission" date="2020-09" db="EMBL/GenBank/DDBJ databases">
        <authorList>
            <person name="Sun Q."/>
            <person name="Zhou Y."/>
        </authorList>
    </citation>
    <scope>NUCLEOTIDE SEQUENCE</scope>
    <source>
        <strain evidence="9">CGMCC 1.12408</strain>
    </source>
</reference>
<feature type="domain" description="RNA polymerase sigma-70 region 2" evidence="7">
    <location>
        <begin position="22"/>
        <end position="91"/>
    </location>
</feature>
<dbReference type="Gene3D" id="1.10.10.10">
    <property type="entry name" value="Winged helix-like DNA-binding domain superfamily/Winged helix DNA-binding domain"/>
    <property type="match status" value="1"/>
</dbReference>
<evidence type="ECO:0000313" key="9">
    <source>
        <dbReference type="EMBL" id="GGA90052.1"/>
    </source>
</evidence>
<evidence type="ECO:0000313" key="10">
    <source>
        <dbReference type="Proteomes" id="UP000613512"/>
    </source>
</evidence>
<sequence>MTNLQAIGEETKDIWIKYWKIVQPYRNQLWHYCLRLTGTPWDAEDLLQDTLLKSFASLSALSHRQQKLQTKSYLFRVASNHWIDQCRKSGRFSSQEIEENDIKEDFIDPLDANEAILSLVKNLTPKQAVVFVLMESFQFKAKEVAQLLASTEGAINGILNRARKKLTEIREFDRGKMKNANVIAQSENVKEFIAAYNRMDFNGLANMLQENATFSFVEMNSKEYGKETILKYSLNPNHLEEIQDVHAIHQYLFGKETIIFIKKTEHEPMLYDVNTIDWQDGKIANWDCYYFCREFMRYMAEYLELSLAPVDTVWY</sequence>
<dbReference type="InterPro" id="IPR007627">
    <property type="entry name" value="RNA_pol_sigma70_r2"/>
</dbReference>
<proteinExistence type="inferred from homology"/>
<dbReference type="InterPro" id="IPR013249">
    <property type="entry name" value="RNA_pol_sigma70_r4_t2"/>
</dbReference>
<dbReference type="PANTHER" id="PTHR43133">
    <property type="entry name" value="RNA POLYMERASE ECF-TYPE SIGMA FACTO"/>
    <property type="match status" value="1"/>
</dbReference>
<dbReference type="SUPFAM" id="SSF88946">
    <property type="entry name" value="Sigma2 domain of RNA polymerase sigma factors"/>
    <property type="match status" value="1"/>
</dbReference>
<dbReference type="RefSeq" id="WP_188386051.1">
    <property type="nucleotide sequence ID" value="NZ_BMEY01000026.1"/>
</dbReference>
<comment type="subunit">
    <text evidence="2">Interacts transiently with the RNA polymerase catalytic core formed by RpoA, RpoB, RpoC and RpoZ (2 alpha, 1 beta, 1 beta' and 1 omega subunit) to form the RNA polymerase holoenzyme that can initiate transcription.</text>
</comment>
<dbReference type="EMBL" id="BMEY01000026">
    <property type="protein sequence ID" value="GGA90052.1"/>
    <property type="molecule type" value="Genomic_DNA"/>
</dbReference>
<dbReference type="InterPro" id="IPR032710">
    <property type="entry name" value="NTF2-like_dom_sf"/>
</dbReference>
<dbReference type="Pfam" id="PF08281">
    <property type="entry name" value="Sigma70_r4_2"/>
    <property type="match status" value="1"/>
</dbReference>
<dbReference type="GO" id="GO:0003677">
    <property type="term" value="F:DNA binding"/>
    <property type="evidence" value="ECO:0007669"/>
    <property type="project" value="UniProtKB-KW"/>
</dbReference>
<evidence type="ECO:0000256" key="6">
    <source>
        <dbReference type="ARBA" id="ARBA00023163"/>
    </source>
</evidence>
<gene>
    <name evidence="9" type="ORF">GCM10008025_35800</name>
</gene>
<evidence type="ECO:0000259" key="7">
    <source>
        <dbReference type="Pfam" id="PF04542"/>
    </source>
</evidence>
<evidence type="ECO:0000256" key="3">
    <source>
        <dbReference type="ARBA" id="ARBA00023015"/>
    </source>
</evidence>
<keyword evidence="10" id="KW-1185">Reference proteome</keyword>
<dbReference type="InterPro" id="IPR013324">
    <property type="entry name" value="RNA_pol_sigma_r3/r4-like"/>
</dbReference>
<keyword evidence="4" id="KW-0731">Sigma factor</keyword>
<comment type="caution">
    <text evidence="9">The sequence shown here is derived from an EMBL/GenBank/DDBJ whole genome shotgun (WGS) entry which is preliminary data.</text>
</comment>
<evidence type="ECO:0000256" key="2">
    <source>
        <dbReference type="ARBA" id="ARBA00011344"/>
    </source>
</evidence>
<evidence type="ECO:0000259" key="8">
    <source>
        <dbReference type="Pfam" id="PF08281"/>
    </source>
</evidence>
<dbReference type="SUPFAM" id="SSF54427">
    <property type="entry name" value="NTF2-like"/>
    <property type="match status" value="1"/>
</dbReference>
<dbReference type="NCBIfam" id="TIGR02937">
    <property type="entry name" value="sigma70-ECF"/>
    <property type="match status" value="1"/>
</dbReference>
<dbReference type="GO" id="GO:0016987">
    <property type="term" value="F:sigma factor activity"/>
    <property type="evidence" value="ECO:0007669"/>
    <property type="project" value="UniProtKB-KW"/>
</dbReference>
<dbReference type="Proteomes" id="UP000613512">
    <property type="component" value="Unassembled WGS sequence"/>
</dbReference>
<dbReference type="InterPro" id="IPR013325">
    <property type="entry name" value="RNA_pol_sigma_r2"/>
</dbReference>
<dbReference type="Gene3D" id="1.10.1740.10">
    <property type="match status" value="1"/>
</dbReference>
<accession>A0A916WD57</accession>
<reference evidence="9" key="1">
    <citation type="journal article" date="2014" name="Int. J. Syst. Evol. Microbiol.">
        <title>Complete genome sequence of Corynebacterium casei LMG S-19264T (=DSM 44701T), isolated from a smear-ripened cheese.</title>
        <authorList>
            <consortium name="US DOE Joint Genome Institute (JGI-PGF)"/>
            <person name="Walter F."/>
            <person name="Albersmeier A."/>
            <person name="Kalinowski J."/>
            <person name="Ruckert C."/>
        </authorList>
    </citation>
    <scope>NUCLEOTIDE SEQUENCE</scope>
    <source>
        <strain evidence="9">CGMCC 1.12408</strain>
    </source>
</reference>
<keyword evidence="6" id="KW-0804">Transcription</keyword>
<evidence type="ECO:0000256" key="5">
    <source>
        <dbReference type="ARBA" id="ARBA00023125"/>
    </source>
</evidence>
<evidence type="ECO:0000256" key="1">
    <source>
        <dbReference type="ARBA" id="ARBA00010641"/>
    </source>
</evidence>
<feature type="domain" description="RNA polymerase sigma factor 70 region 4 type 2" evidence="8">
    <location>
        <begin position="114"/>
        <end position="166"/>
    </location>
</feature>
<dbReference type="InterPro" id="IPR014284">
    <property type="entry name" value="RNA_pol_sigma-70_dom"/>
</dbReference>
<comment type="similarity">
    <text evidence="1">Belongs to the sigma-70 factor family. ECF subfamily.</text>
</comment>
<dbReference type="GO" id="GO:0006352">
    <property type="term" value="P:DNA-templated transcription initiation"/>
    <property type="evidence" value="ECO:0007669"/>
    <property type="project" value="InterPro"/>
</dbReference>
<keyword evidence="5" id="KW-0238">DNA-binding</keyword>
<evidence type="ECO:0000256" key="4">
    <source>
        <dbReference type="ARBA" id="ARBA00023082"/>
    </source>
</evidence>
<organism evidence="9 10">
    <name type="scientific">Ornithinibacillus halotolerans</name>
    <dbReference type="NCBI Taxonomy" id="1274357"/>
    <lineage>
        <taxon>Bacteria</taxon>
        <taxon>Bacillati</taxon>
        <taxon>Bacillota</taxon>
        <taxon>Bacilli</taxon>
        <taxon>Bacillales</taxon>
        <taxon>Bacillaceae</taxon>
        <taxon>Ornithinibacillus</taxon>
    </lineage>
</organism>
<dbReference type="PANTHER" id="PTHR43133:SF8">
    <property type="entry name" value="RNA POLYMERASE SIGMA FACTOR HI_1459-RELATED"/>
    <property type="match status" value="1"/>
</dbReference>
<dbReference type="SUPFAM" id="SSF88659">
    <property type="entry name" value="Sigma3 and sigma4 domains of RNA polymerase sigma factors"/>
    <property type="match status" value="1"/>
</dbReference>